<organism evidence="1">
    <name type="scientific">Picea glauca</name>
    <name type="common">White spruce</name>
    <name type="synonym">Pinus glauca</name>
    <dbReference type="NCBI Taxonomy" id="3330"/>
    <lineage>
        <taxon>Eukaryota</taxon>
        <taxon>Viridiplantae</taxon>
        <taxon>Streptophyta</taxon>
        <taxon>Embryophyta</taxon>
        <taxon>Tracheophyta</taxon>
        <taxon>Spermatophyta</taxon>
        <taxon>Pinopsida</taxon>
        <taxon>Pinidae</taxon>
        <taxon>Conifers I</taxon>
        <taxon>Pinales</taxon>
        <taxon>Pinaceae</taxon>
        <taxon>Picea</taxon>
    </lineage>
</organism>
<protein>
    <submittedName>
        <fullName evidence="1">Uncharacterized protein</fullName>
    </submittedName>
</protein>
<evidence type="ECO:0000313" key="1">
    <source>
        <dbReference type="EMBL" id="KUM49184.1"/>
    </source>
</evidence>
<dbReference type="AlphaFoldDB" id="A0A101M1E0"/>
<accession>A0A101M1E0</accession>
<geneLocation type="mitochondrion" evidence="1"/>
<dbReference type="EMBL" id="LKAM01000003">
    <property type="protein sequence ID" value="KUM49184.1"/>
    <property type="molecule type" value="Genomic_DNA"/>
</dbReference>
<gene>
    <name evidence="1" type="ORF">ABT39_MTgene3733</name>
</gene>
<sequence>MNKGRKYSIQLPYRAISMTHERRNDSIQPVWYGIEPRSAPQAPLTSSILCSESTPSSALSHIFSLVPSQIPTFTLTRMNGYSYSIHVHFYSFLPLPSLKQALTLM</sequence>
<proteinExistence type="predicted"/>
<name>A0A101M1E0_PICGL</name>
<reference evidence="1" key="1">
    <citation type="journal article" date="2015" name="Genome Biol. Evol.">
        <title>Organellar Genomes of White Spruce (Picea glauca): Assembly and Annotation.</title>
        <authorList>
            <person name="Jackman S.D."/>
            <person name="Warren R.L."/>
            <person name="Gibb E.A."/>
            <person name="Vandervalk B.P."/>
            <person name="Mohamadi H."/>
            <person name="Chu J."/>
            <person name="Raymond A."/>
            <person name="Pleasance S."/>
            <person name="Coope R."/>
            <person name="Wildung M.R."/>
            <person name="Ritland C.E."/>
            <person name="Bousquet J."/>
            <person name="Jones S.J."/>
            <person name="Bohlmann J."/>
            <person name="Birol I."/>
        </authorList>
    </citation>
    <scope>NUCLEOTIDE SEQUENCE [LARGE SCALE GENOMIC DNA]</scope>
    <source>
        <tissue evidence="1">Flushing bud</tissue>
    </source>
</reference>
<keyword evidence="1" id="KW-0496">Mitochondrion</keyword>
<comment type="caution">
    <text evidence="1">The sequence shown here is derived from an EMBL/GenBank/DDBJ whole genome shotgun (WGS) entry which is preliminary data.</text>
</comment>